<reference evidence="2 3" key="1">
    <citation type="journal article" date="2017" name="Nature">
        <title>The Apostasia genome and the evolution of orchids.</title>
        <authorList>
            <person name="Zhang G.Q."/>
            <person name="Liu K.W."/>
            <person name="Li Z."/>
            <person name="Lohaus R."/>
            <person name="Hsiao Y.Y."/>
            <person name="Niu S.C."/>
            <person name="Wang J.Y."/>
            <person name="Lin Y.C."/>
            <person name="Xu Q."/>
            <person name="Chen L.J."/>
            <person name="Yoshida K."/>
            <person name="Fujiwara S."/>
            <person name="Wang Z.W."/>
            <person name="Zhang Y.Q."/>
            <person name="Mitsuda N."/>
            <person name="Wang M."/>
            <person name="Liu G.H."/>
            <person name="Pecoraro L."/>
            <person name="Huang H.X."/>
            <person name="Xiao X.J."/>
            <person name="Lin M."/>
            <person name="Wu X.Y."/>
            <person name="Wu W.L."/>
            <person name="Chen Y.Y."/>
            <person name="Chang S.B."/>
            <person name="Sakamoto S."/>
            <person name="Ohme-Takagi M."/>
            <person name="Yagi M."/>
            <person name="Zeng S.J."/>
            <person name="Shen C.Y."/>
            <person name="Yeh C.M."/>
            <person name="Luo Y.B."/>
            <person name="Tsai W.C."/>
            <person name="Van de Peer Y."/>
            <person name="Liu Z.J."/>
        </authorList>
    </citation>
    <scope>NUCLEOTIDE SEQUENCE [LARGE SCALE GENOMIC DNA]</scope>
    <source>
        <strain evidence="3">cv. Shenzhen</strain>
        <tissue evidence="2">Stem</tissue>
    </source>
</reference>
<evidence type="ECO:0000256" key="1">
    <source>
        <dbReference type="SAM" id="MobiDB-lite"/>
    </source>
</evidence>
<feature type="region of interest" description="Disordered" evidence="1">
    <location>
        <begin position="1"/>
        <end position="194"/>
    </location>
</feature>
<proteinExistence type="predicted"/>
<name>A0A2I0A6X4_9ASPA</name>
<keyword evidence="3" id="KW-1185">Reference proteome</keyword>
<organism evidence="2 3">
    <name type="scientific">Apostasia shenzhenica</name>
    <dbReference type="NCBI Taxonomy" id="1088818"/>
    <lineage>
        <taxon>Eukaryota</taxon>
        <taxon>Viridiplantae</taxon>
        <taxon>Streptophyta</taxon>
        <taxon>Embryophyta</taxon>
        <taxon>Tracheophyta</taxon>
        <taxon>Spermatophyta</taxon>
        <taxon>Magnoliopsida</taxon>
        <taxon>Liliopsida</taxon>
        <taxon>Asparagales</taxon>
        <taxon>Orchidaceae</taxon>
        <taxon>Apostasioideae</taxon>
        <taxon>Apostasia</taxon>
    </lineage>
</organism>
<dbReference type="Proteomes" id="UP000236161">
    <property type="component" value="Unassembled WGS sequence"/>
</dbReference>
<sequence length="261" mass="28159">MKKKKLAATASSKKVKVEIPPSKAAMKKSAPEMKKKKKAEGDSPAKRTRRSDATKTSMPKSAPTASKKGKKLHRPGKSSAAPASAPPFNSNRKQRLRPRFGKTVLTGSKPKPLAPPPVVEISDEESPDSSHFSPSFDSTPFSSSKVKRDKQKSVSSLPSFDSSSHSAKPSSSSSAPPSPNMKDRKKKGPAKPTSISSLLLNANARSYFNMVEKIPILNVKPVKLKRVIILLEKSLRGNAGINGYFAIPLSILSLFRFSLPT</sequence>
<dbReference type="AlphaFoldDB" id="A0A2I0A6X4"/>
<evidence type="ECO:0000313" key="2">
    <source>
        <dbReference type="EMBL" id="PKA51296.1"/>
    </source>
</evidence>
<evidence type="ECO:0000313" key="3">
    <source>
        <dbReference type="Proteomes" id="UP000236161"/>
    </source>
</evidence>
<feature type="compositionally biased region" description="Basic and acidic residues" evidence="1">
    <location>
        <begin position="29"/>
        <end position="53"/>
    </location>
</feature>
<feature type="compositionally biased region" description="Low complexity" evidence="1">
    <location>
        <begin position="129"/>
        <end position="144"/>
    </location>
</feature>
<accession>A0A2I0A6X4</accession>
<dbReference type="EMBL" id="KZ452013">
    <property type="protein sequence ID" value="PKA51296.1"/>
    <property type="molecule type" value="Genomic_DNA"/>
</dbReference>
<feature type="compositionally biased region" description="Basic residues" evidence="1">
    <location>
        <begin position="67"/>
        <end position="76"/>
    </location>
</feature>
<feature type="compositionally biased region" description="Low complexity" evidence="1">
    <location>
        <begin position="78"/>
        <end position="87"/>
    </location>
</feature>
<gene>
    <name evidence="2" type="ORF">AXF42_Ash002659</name>
</gene>
<feature type="compositionally biased region" description="Low complexity" evidence="1">
    <location>
        <begin position="153"/>
        <end position="175"/>
    </location>
</feature>
<protein>
    <submittedName>
        <fullName evidence="2">Uncharacterized protein</fullName>
    </submittedName>
</protein>